<proteinExistence type="predicted"/>
<dbReference type="InterPro" id="IPR000866">
    <property type="entry name" value="AhpC/TSA"/>
</dbReference>
<feature type="signal peptide" evidence="2">
    <location>
        <begin position="1"/>
        <end position="17"/>
    </location>
</feature>
<dbReference type="RefSeq" id="WP_146848152.1">
    <property type="nucleotide sequence ID" value="NZ_VORT01000018.1"/>
</dbReference>
<evidence type="ECO:0000259" key="3">
    <source>
        <dbReference type="PROSITE" id="PS51352"/>
    </source>
</evidence>
<keyword evidence="1 2" id="KW-0732">Signal</keyword>
<gene>
    <name evidence="4" type="ORF">ESU54_16670</name>
</gene>
<dbReference type="CDD" id="cd02966">
    <property type="entry name" value="TlpA_like_family"/>
    <property type="match status" value="1"/>
</dbReference>
<sequence>MKKITLILLLFTVFANAQVNNYNVGDVVDDFTVTDTEGNEYNLYTLTAEGKYVWLDFFFVDCVPCQGSAPIFNEFFDKYGCNQGDVFAISINNGNDNDARVRGYEEEFGGPFNHAPAVSNEGGGPEVDTNFGVNAYPTFCLIGPGNVLLNKDIWPLSGIETFENTFPQGFEPPAMQCTVGIEEATAFDFSIYPTVSKGNVSISLPSSVESSVAIFNTLGQQVFQNNYSDKNINLNLQLAPGVYMVKVTSDENSITKRIIIE</sequence>
<dbReference type="AlphaFoldDB" id="A0A5C6YV48"/>
<accession>A0A5C6YV48</accession>
<evidence type="ECO:0000256" key="2">
    <source>
        <dbReference type="SAM" id="SignalP"/>
    </source>
</evidence>
<evidence type="ECO:0000313" key="5">
    <source>
        <dbReference type="Proteomes" id="UP000321497"/>
    </source>
</evidence>
<dbReference type="EMBL" id="VORT01000018">
    <property type="protein sequence ID" value="TXD71458.1"/>
    <property type="molecule type" value="Genomic_DNA"/>
</dbReference>
<dbReference type="GO" id="GO:0016209">
    <property type="term" value="F:antioxidant activity"/>
    <property type="evidence" value="ECO:0007669"/>
    <property type="project" value="InterPro"/>
</dbReference>
<dbReference type="Proteomes" id="UP000321497">
    <property type="component" value="Unassembled WGS sequence"/>
</dbReference>
<dbReference type="Gene3D" id="3.40.30.10">
    <property type="entry name" value="Glutaredoxin"/>
    <property type="match status" value="1"/>
</dbReference>
<dbReference type="InterPro" id="IPR013766">
    <property type="entry name" value="Thioredoxin_domain"/>
</dbReference>
<dbReference type="Pfam" id="PF00578">
    <property type="entry name" value="AhpC-TSA"/>
    <property type="match status" value="1"/>
</dbReference>
<organism evidence="4 5">
    <name type="scientific">Aequorivita antarctica</name>
    <dbReference type="NCBI Taxonomy" id="153266"/>
    <lineage>
        <taxon>Bacteria</taxon>
        <taxon>Pseudomonadati</taxon>
        <taxon>Bacteroidota</taxon>
        <taxon>Flavobacteriia</taxon>
        <taxon>Flavobacteriales</taxon>
        <taxon>Flavobacteriaceae</taxon>
        <taxon>Aequorivita</taxon>
    </lineage>
</organism>
<feature type="chain" id="PRO_5023129218" evidence="2">
    <location>
        <begin position="18"/>
        <end position="261"/>
    </location>
</feature>
<comment type="caution">
    <text evidence="4">The sequence shown here is derived from an EMBL/GenBank/DDBJ whole genome shotgun (WGS) entry which is preliminary data.</text>
</comment>
<reference evidence="4 5" key="1">
    <citation type="submission" date="2019-08" db="EMBL/GenBank/DDBJ databases">
        <title>Genome of Aequorivita antarctica SW49 (type strain).</title>
        <authorList>
            <person name="Bowman J.P."/>
        </authorList>
    </citation>
    <scope>NUCLEOTIDE SEQUENCE [LARGE SCALE GENOMIC DNA]</scope>
    <source>
        <strain evidence="4 5">SW49</strain>
    </source>
</reference>
<protein>
    <submittedName>
        <fullName evidence="4">T9SS type A sorting domain-containing protein</fullName>
    </submittedName>
</protein>
<dbReference type="GO" id="GO:0016491">
    <property type="term" value="F:oxidoreductase activity"/>
    <property type="evidence" value="ECO:0007669"/>
    <property type="project" value="InterPro"/>
</dbReference>
<dbReference type="SUPFAM" id="SSF52833">
    <property type="entry name" value="Thioredoxin-like"/>
    <property type="match status" value="1"/>
</dbReference>
<dbReference type="NCBIfam" id="TIGR04183">
    <property type="entry name" value="Por_Secre_tail"/>
    <property type="match status" value="1"/>
</dbReference>
<dbReference type="InterPro" id="IPR036249">
    <property type="entry name" value="Thioredoxin-like_sf"/>
</dbReference>
<dbReference type="Pfam" id="PF18962">
    <property type="entry name" value="Por_Secre_tail"/>
    <property type="match status" value="1"/>
</dbReference>
<name>A0A5C6YV48_9FLAO</name>
<keyword evidence="5" id="KW-1185">Reference proteome</keyword>
<dbReference type="InterPro" id="IPR026444">
    <property type="entry name" value="Secre_tail"/>
</dbReference>
<evidence type="ECO:0000256" key="1">
    <source>
        <dbReference type="ARBA" id="ARBA00022729"/>
    </source>
</evidence>
<feature type="domain" description="Thioredoxin" evidence="3">
    <location>
        <begin position="22"/>
        <end position="186"/>
    </location>
</feature>
<evidence type="ECO:0000313" key="4">
    <source>
        <dbReference type="EMBL" id="TXD71458.1"/>
    </source>
</evidence>
<dbReference type="PROSITE" id="PS51352">
    <property type="entry name" value="THIOREDOXIN_2"/>
    <property type="match status" value="1"/>
</dbReference>